<sequence length="40" mass="4756">MIVGHDVLWGIPITFEDITENYEDIDYFYGEENPFLSEED</sequence>
<dbReference type="AlphaFoldDB" id="A0A9Q9J304"/>
<accession>A0A9Q9J304</accession>
<dbReference type="RefSeq" id="WP_260903279.1">
    <property type="nucleotide sequence ID" value="NZ_BLAR01000061.1"/>
</dbReference>
<dbReference type="GeneID" id="75137744"/>
<proteinExistence type="predicted"/>
<reference evidence="1" key="1">
    <citation type="submission" date="2022-09" db="EMBL/GenBank/DDBJ databases">
        <title>Complete genome of Ligilactobacillus agilis AM_LB6, isolated from chicken feces.</title>
        <authorList>
            <person name="den Bakker H.C."/>
            <person name="Mann A."/>
        </authorList>
    </citation>
    <scope>NUCLEOTIDE SEQUENCE</scope>
    <source>
        <strain evidence="1">AM_LB6</strain>
    </source>
</reference>
<protein>
    <submittedName>
        <fullName evidence="1">Uncharacterized protein</fullName>
    </submittedName>
</protein>
<dbReference type="Proteomes" id="UP001058429">
    <property type="component" value="Chromosome"/>
</dbReference>
<name>A0A9Q9J304_9LACO</name>
<organism evidence="1 2">
    <name type="scientific">Ligilactobacillus agilis</name>
    <dbReference type="NCBI Taxonomy" id="1601"/>
    <lineage>
        <taxon>Bacteria</taxon>
        <taxon>Bacillati</taxon>
        <taxon>Bacillota</taxon>
        <taxon>Bacilli</taxon>
        <taxon>Lactobacillales</taxon>
        <taxon>Lactobacillaceae</taxon>
        <taxon>Ligilactobacillus</taxon>
    </lineage>
</organism>
<evidence type="ECO:0000313" key="2">
    <source>
        <dbReference type="Proteomes" id="UP001058429"/>
    </source>
</evidence>
<dbReference type="EMBL" id="CP104396">
    <property type="protein sequence ID" value="UXC62965.1"/>
    <property type="molecule type" value="Genomic_DNA"/>
</dbReference>
<gene>
    <name evidence="1" type="ORF">N4562_07785</name>
</gene>
<evidence type="ECO:0000313" key="1">
    <source>
        <dbReference type="EMBL" id="UXC62965.1"/>
    </source>
</evidence>